<feature type="compositionally biased region" description="Gly residues" evidence="1">
    <location>
        <begin position="545"/>
        <end position="575"/>
    </location>
</feature>
<dbReference type="Proteomes" id="UP000247498">
    <property type="component" value="Unassembled WGS sequence"/>
</dbReference>
<reference evidence="3 4" key="1">
    <citation type="journal article" date="2018" name="Sci. Rep.">
        <title>Raphidocelis subcapitata (=Pseudokirchneriella subcapitata) provides an insight into genome evolution and environmental adaptations in the Sphaeropleales.</title>
        <authorList>
            <person name="Suzuki S."/>
            <person name="Yamaguchi H."/>
            <person name="Nakajima N."/>
            <person name="Kawachi M."/>
        </authorList>
    </citation>
    <scope>NUCLEOTIDE SEQUENCE [LARGE SCALE GENOMIC DNA]</scope>
    <source>
        <strain evidence="3 4">NIES-35</strain>
    </source>
</reference>
<dbReference type="PANTHER" id="PTHR31102">
    <property type="match status" value="1"/>
</dbReference>
<keyword evidence="4" id="KW-1185">Reference proteome</keyword>
<dbReference type="InterPro" id="IPR038770">
    <property type="entry name" value="Na+/solute_symporter_sf"/>
</dbReference>
<keyword evidence="2" id="KW-0812">Transmembrane</keyword>
<name>A0A2V0NNX2_9CHLO</name>
<accession>A0A2V0NNX2</accession>
<feature type="transmembrane region" description="Helical" evidence="2">
    <location>
        <begin position="34"/>
        <end position="54"/>
    </location>
</feature>
<evidence type="ECO:0000256" key="2">
    <source>
        <dbReference type="SAM" id="Phobius"/>
    </source>
</evidence>
<feature type="transmembrane region" description="Helical" evidence="2">
    <location>
        <begin position="250"/>
        <end position="270"/>
    </location>
</feature>
<feature type="transmembrane region" description="Helical" evidence="2">
    <location>
        <begin position="150"/>
        <end position="170"/>
    </location>
</feature>
<keyword evidence="2" id="KW-1133">Transmembrane helix</keyword>
<feature type="transmembrane region" description="Helical" evidence="2">
    <location>
        <begin position="378"/>
        <end position="400"/>
    </location>
</feature>
<dbReference type="InterPro" id="IPR051843">
    <property type="entry name" value="CPA1_transporter"/>
</dbReference>
<proteinExistence type="predicted"/>
<feature type="transmembrane region" description="Helical" evidence="2">
    <location>
        <begin position="66"/>
        <end position="85"/>
    </location>
</feature>
<dbReference type="AlphaFoldDB" id="A0A2V0NNX2"/>
<dbReference type="InParanoid" id="A0A2V0NNX2"/>
<feature type="transmembrane region" description="Helical" evidence="2">
    <location>
        <begin position="458"/>
        <end position="480"/>
    </location>
</feature>
<dbReference type="EMBL" id="BDRX01000009">
    <property type="protein sequence ID" value="GBF89298.1"/>
    <property type="molecule type" value="Genomic_DNA"/>
</dbReference>
<evidence type="ECO:0000313" key="3">
    <source>
        <dbReference type="EMBL" id="GBF89298.1"/>
    </source>
</evidence>
<organism evidence="3 4">
    <name type="scientific">Raphidocelis subcapitata</name>
    <dbReference type="NCBI Taxonomy" id="307507"/>
    <lineage>
        <taxon>Eukaryota</taxon>
        <taxon>Viridiplantae</taxon>
        <taxon>Chlorophyta</taxon>
        <taxon>core chlorophytes</taxon>
        <taxon>Chlorophyceae</taxon>
        <taxon>CS clade</taxon>
        <taxon>Sphaeropleales</taxon>
        <taxon>Selenastraceae</taxon>
        <taxon>Raphidocelis</taxon>
    </lineage>
</organism>
<feature type="region of interest" description="Disordered" evidence="1">
    <location>
        <begin position="545"/>
        <end position="577"/>
    </location>
</feature>
<dbReference type="OrthoDB" id="423807at2759"/>
<feature type="compositionally biased region" description="Low complexity" evidence="1">
    <location>
        <begin position="675"/>
        <end position="700"/>
    </location>
</feature>
<dbReference type="Gene3D" id="1.20.1530.20">
    <property type="match status" value="1"/>
</dbReference>
<comment type="caution">
    <text evidence="3">The sequence shown here is derived from an EMBL/GenBank/DDBJ whole genome shotgun (WGS) entry which is preliminary data.</text>
</comment>
<keyword evidence="2" id="KW-0472">Membrane</keyword>
<dbReference type="GO" id="GO:0098662">
    <property type="term" value="P:inorganic cation transmembrane transport"/>
    <property type="evidence" value="ECO:0007669"/>
    <property type="project" value="TreeGrafter"/>
</dbReference>
<evidence type="ECO:0000313" key="4">
    <source>
        <dbReference type="Proteomes" id="UP000247498"/>
    </source>
</evidence>
<feature type="transmembrane region" description="Helical" evidence="2">
    <location>
        <begin position="220"/>
        <end position="238"/>
    </location>
</feature>
<dbReference type="PANTHER" id="PTHR31102:SF1">
    <property type="entry name" value="CATION_H+ EXCHANGER DOMAIN-CONTAINING PROTEIN"/>
    <property type="match status" value="1"/>
</dbReference>
<feature type="region of interest" description="Disordered" evidence="1">
    <location>
        <begin position="672"/>
        <end position="700"/>
    </location>
</feature>
<evidence type="ECO:0000256" key="1">
    <source>
        <dbReference type="SAM" id="MobiDB-lite"/>
    </source>
</evidence>
<sequence>MVAKVDDDKENGQNRRFGRLADLYHRVAPRPHPVSISPCFVGVAAAVYGTLHFVAPTTFLPGGAPFAALLIWLSAVICADIAAWLRLPRVVGMLLGGLLLENVPNSPVAAFPPDWGSAMRAGGLATIYLRCGLVLEWHTMRQYHVPAIKLALVPGLVEMCFDAGLAVAVFGMPPLLAFTMGSLLQAVGPALLVPLLFTFQQQRLGTHEGVPQSGIVSASFDDIVAITWYSVFSCLAVTGQGNLGWQIARGPVQVLIGVFFGGVFGFILALTRVWDTPTKRMLASYFSCLFIMFLLDHFNMLSGGALGALSLGMVAAALWRAGAPAHPLLSLGPAGAFADELDAAVAQVFDWLAEPLIFGTIGAAINFRTLPAGVVGRAVLIVTTGLIVRCIATFLCMWGSGRPGDPPYTWRSRLFFAIAWTPKATVQAALSGAVLHSIRLLKADAPDFEQWLDWGRQIQATGVVCILICATLGTMATELLGPRLLDKAPNAEDEKELMAEVAAREELDALSHPRQSFAATPRSLVMQYMSLASVLKASLHGGTSGGGGGTGGGGTGGGAAQGASGGGGRASGDGAPGSAAAAAVAARRQLHRRVSGVGHFSTEEALQAMERIEGLLHERAHRQAISVRRALEIESVALDHTHAHAHSPAAAGAAGAGAGGFGGPAGLLQRARSALPSLPSGRRLGSGRSAGRPAATAEEP</sequence>
<gene>
    <name evidence="3" type="ORF">Rsub_02175</name>
</gene>
<protein>
    <submittedName>
        <fullName evidence="3">Mitochondrial sodium hydrogen exchanger</fullName>
    </submittedName>
</protein>